<dbReference type="GO" id="GO:0016567">
    <property type="term" value="P:protein ubiquitination"/>
    <property type="evidence" value="ECO:0007669"/>
    <property type="project" value="TreeGrafter"/>
</dbReference>
<dbReference type="InterPro" id="IPR001841">
    <property type="entry name" value="Znf_RING"/>
</dbReference>
<organism evidence="5 6">
    <name type="scientific">Pythium insidiosum</name>
    <name type="common">Pythiosis disease agent</name>
    <dbReference type="NCBI Taxonomy" id="114742"/>
    <lineage>
        <taxon>Eukaryota</taxon>
        <taxon>Sar</taxon>
        <taxon>Stramenopiles</taxon>
        <taxon>Oomycota</taxon>
        <taxon>Peronosporomycetes</taxon>
        <taxon>Pythiales</taxon>
        <taxon>Pythiaceae</taxon>
        <taxon>Pythium</taxon>
    </lineage>
</organism>
<keyword evidence="6" id="KW-1185">Reference proteome</keyword>
<name>A0AAD5L8N0_PYTIN</name>
<dbReference type="PANTHER" id="PTHR22696:SF1">
    <property type="entry name" value="E3 UBIQUITIN-PROTEIN LIGASE RNF26"/>
    <property type="match status" value="1"/>
</dbReference>
<dbReference type="SUPFAM" id="SSF50978">
    <property type="entry name" value="WD40 repeat-like"/>
    <property type="match status" value="1"/>
</dbReference>
<dbReference type="GO" id="GO:0008270">
    <property type="term" value="F:zinc ion binding"/>
    <property type="evidence" value="ECO:0007669"/>
    <property type="project" value="UniProtKB-KW"/>
</dbReference>
<dbReference type="GO" id="GO:0006511">
    <property type="term" value="P:ubiquitin-dependent protein catabolic process"/>
    <property type="evidence" value="ECO:0007669"/>
    <property type="project" value="TreeGrafter"/>
</dbReference>
<dbReference type="InterPro" id="IPR013083">
    <property type="entry name" value="Znf_RING/FYVE/PHD"/>
</dbReference>
<dbReference type="AlphaFoldDB" id="A0AAD5L8N0"/>
<feature type="compositionally biased region" description="Polar residues" evidence="3">
    <location>
        <begin position="221"/>
        <end position="231"/>
    </location>
</feature>
<evidence type="ECO:0000313" key="5">
    <source>
        <dbReference type="EMBL" id="KAJ0391930.1"/>
    </source>
</evidence>
<feature type="compositionally biased region" description="Basic and acidic residues" evidence="3">
    <location>
        <begin position="274"/>
        <end position="289"/>
    </location>
</feature>
<feature type="region of interest" description="Disordered" evidence="3">
    <location>
        <begin position="150"/>
        <end position="297"/>
    </location>
</feature>
<dbReference type="InterPro" id="IPR036322">
    <property type="entry name" value="WD40_repeat_dom_sf"/>
</dbReference>
<keyword evidence="1" id="KW-0479">Metal-binding</keyword>
<evidence type="ECO:0000259" key="4">
    <source>
        <dbReference type="PROSITE" id="PS50089"/>
    </source>
</evidence>
<dbReference type="SUPFAM" id="SSF57850">
    <property type="entry name" value="RING/U-box"/>
    <property type="match status" value="1"/>
</dbReference>
<comment type="caution">
    <text evidence="5">The sequence shown here is derived from an EMBL/GenBank/DDBJ whole genome shotgun (WGS) entry which is preliminary data.</text>
</comment>
<evidence type="ECO:0000256" key="1">
    <source>
        <dbReference type="PROSITE-ProRule" id="PRU00175"/>
    </source>
</evidence>
<dbReference type="PANTHER" id="PTHR22696">
    <property type="entry name" value="E3 UBIQUITIN-PROTEIN LIGASE RNF26"/>
    <property type="match status" value="1"/>
</dbReference>
<dbReference type="Pfam" id="PF13920">
    <property type="entry name" value="zf-C3HC4_3"/>
    <property type="match status" value="1"/>
</dbReference>
<feature type="domain" description="RING-type" evidence="4">
    <location>
        <begin position="791"/>
        <end position="835"/>
    </location>
</feature>
<dbReference type="Gene3D" id="3.30.40.10">
    <property type="entry name" value="Zinc/RING finger domain, C3HC4 (zinc finger)"/>
    <property type="match status" value="1"/>
</dbReference>
<dbReference type="GO" id="GO:0061630">
    <property type="term" value="F:ubiquitin protein ligase activity"/>
    <property type="evidence" value="ECO:0007669"/>
    <property type="project" value="TreeGrafter"/>
</dbReference>
<sequence>MIKKNVLGAASSRPGGGMKRGLAVVEYFKQQQQQLGDGGETPSAQGAAKRKKESHAASLLASAAVSTPSAKSGKAAVSAAAIAAANIILSPARRASPLRGGAVGFTSPSRRLPSRPLPDFSSPTRRVTTRPIAELVGAVAPLDRLAASTTTPLAAPSPSPTTAASTEAGDLVTPLKPNAPPSKSPFESFQSKLSQPGRQPLPAQVLSPSPRRATPPLIPTRRTSSPAQSRRGSAGIATPEEDARRLPPRSGGPRIAAAVVDLSDTSTSAPDAHQQTEHKRSASLKDADNKAPSSGAVAPKSLARSLFSSASNAATKSICFSTEAVASSIDVSNDGECIVVAFTDGSVRLYEMDSTVPSDRHGYLLGHLDEESNQSSAGAHLRVKISQDGRYTFVGCRSGPRVMMSIHLDHYRNGKDTDDDDVDQLQKSFHSNTRLRGFSDVTPCSNPGESMQDRVHSYYLLCGLGIGTLNMWHFVEHARAAPEWKHLYAINTNGNTAIIASFMPRVDSGPTMQVAARCEDKNLRVWNLEEDDGKGYHVVQSHYDLQGTKDVTTLAGTYAYGIAPTGEPYRFLIPPDGTSSTPPRTFFDMERHDMLGGSSSKSRRATIILESIFASDDGQCVVAVSAEGIFYYTKSVQEGSDGGMLKIIGRNSSLNTQFKTPPMKVYRPRRLKGERQMRRLWKQRETEFESQLQEATSKLDAAEKELTTLRESQRDAEKRFIFEKLKAEQQSSVKAQYEQLCEKMQERMTALEHQQRVMETTTRTLLQEVDRHVQHSKQSVKSLVDRQQNECVLCKEHPAVTAIVPCGHLCFCEDDAETYRRNFQSGDQVVCPICQREMISMLRIY</sequence>
<keyword evidence="2" id="KW-0175">Coiled coil</keyword>
<protein>
    <recommendedName>
        <fullName evidence="4">RING-type domain-containing protein</fullName>
    </recommendedName>
</protein>
<evidence type="ECO:0000256" key="3">
    <source>
        <dbReference type="SAM" id="MobiDB-lite"/>
    </source>
</evidence>
<keyword evidence="1" id="KW-0863">Zinc-finger</keyword>
<dbReference type="Proteomes" id="UP001209570">
    <property type="component" value="Unassembled WGS sequence"/>
</dbReference>
<dbReference type="PROSITE" id="PS50089">
    <property type="entry name" value="ZF_RING_2"/>
    <property type="match status" value="1"/>
</dbReference>
<keyword evidence="1" id="KW-0862">Zinc</keyword>
<evidence type="ECO:0000313" key="6">
    <source>
        <dbReference type="Proteomes" id="UP001209570"/>
    </source>
</evidence>
<feature type="compositionally biased region" description="Polar residues" evidence="3">
    <location>
        <begin position="185"/>
        <end position="197"/>
    </location>
</feature>
<gene>
    <name evidence="5" type="ORF">P43SY_009889</name>
</gene>
<accession>A0AAD5L8N0</accession>
<feature type="coiled-coil region" evidence="2">
    <location>
        <begin position="685"/>
        <end position="754"/>
    </location>
</feature>
<feature type="region of interest" description="Disordered" evidence="3">
    <location>
        <begin position="98"/>
        <end position="126"/>
    </location>
</feature>
<dbReference type="Gene3D" id="2.130.10.10">
    <property type="entry name" value="YVTN repeat-like/Quinoprotein amine dehydrogenase"/>
    <property type="match status" value="1"/>
</dbReference>
<feature type="compositionally biased region" description="Low complexity" evidence="3">
    <location>
        <begin position="150"/>
        <end position="166"/>
    </location>
</feature>
<proteinExistence type="predicted"/>
<reference evidence="5" key="1">
    <citation type="submission" date="2021-12" db="EMBL/GenBank/DDBJ databases">
        <title>Prjna785345.</title>
        <authorList>
            <person name="Rujirawat T."/>
            <person name="Krajaejun T."/>
        </authorList>
    </citation>
    <scope>NUCLEOTIDE SEQUENCE</scope>
    <source>
        <strain evidence="5">Pi057C3</strain>
    </source>
</reference>
<dbReference type="InterPro" id="IPR015943">
    <property type="entry name" value="WD40/YVTN_repeat-like_dom_sf"/>
</dbReference>
<dbReference type="EMBL" id="JAKCXM010000781">
    <property type="protein sequence ID" value="KAJ0391930.1"/>
    <property type="molecule type" value="Genomic_DNA"/>
</dbReference>
<evidence type="ECO:0000256" key="2">
    <source>
        <dbReference type="SAM" id="Coils"/>
    </source>
</evidence>